<evidence type="ECO:0000313" key="2">
    <source>
        <dbReference type="Proteomes" id="UP000427769"/>
    </source>
</evidence>
<name>A0A5K7ZB90_9BACT</name>
<dbReference type="KEGG" id="dwd:DSCW_54320"/>
<dbReference type="AlphaFoldDB" id="A0A5K7ZB90"/>
<keyword evidence="2" id="KW-1185">Reference proteome</keyword>
<gene>
    <name evidence="1" type="ORF">DSCW_54320</name>
</gene>
<organism evidence="1 2">
    <name type="scientific">Desulfosarcina widdelii</name>
    <dbReference type="NCBI Taxonomy" id="947919"/>
    <lineage>
        <taxon>Bacteria</taxon>
        <taxon>Pseudomonadati</taxon>
        <taxon>Thermodesulfobacteriota</taxon>
        <taxon>Desulfobacteria</taxon>
        <taxon>Desulfobacterales</taxon>
        <taxon>Desulfosarcinaceae</taxon>
        <taxon>Desulfosarcina</taxon>
    </lineage>
</organism>
<dbReference type="RefSeq" id="WP_155306691.1">
    <property type="nucleotide sequence ID" value="NZ_AP021875.1"/>
</dbReference>
<proteinExistence type="predicted"/>
<sequence length="225" mass="26449">MKTKSKNLDRLPKHWSHQRKLLNELLLNTDAYKENVKKGLPFFTLEELKALNSKFKSGITWNEIDAKLSQKGMIFKKATFRKYIQEKKIPQAIGYRATKKGREAFYPSSTIGHINFIQYIYRIADNEIISEILDALSEETINVKEAIEENIDSGNLRESVFYYLRGMSFPDDDIEEAIEDVLQDDPEFKDLVFVKLKEIYKNFNDKFNEWESLLTDYEIPISNQK</sequence>
<reference evidence="1 2" key="1">
    <citation type="submission" date="2019-11" db="EMBL/GenBank/DDBJ databases">
        <title>Comparative genomics of hydrocarbon-degrading Desulfosarcina strains.</title>
        <authorList>
            <person name="Watanabe M."/>
            <person name="Kojima H."/>
            <person name="Fukui M."/>
        </authorList>
    </citation>
    <scope>NUCLEOTIDE SEQUENCE [LARGE SCALE GENOMIC DNA]</scope>
    <source>
        <strain evidence="1 2">PP31</strain>
    </source>
</reference>
<evidence type="ECO:0000313" key="1">
    <source>
        <dbReference type="EMBL" id="BBO78015.1"/>
    </source>
</evidence>
<protein>
    <submittedName>
        <fullName evidence="1">Uncharacterized protein</fullName>
    </submittedName>
</protein>
<accession>A0A5K7ZB90</accession>
<dbReference type="Proteomes" id="UP000427769">
    <property type="component" value="Chromosome"/>
</dbReference>
<dbReference type="EMBL" id="AP021875">
    <property type="protein sequence ID" value="BBO78015.1"/>
    <property type="molecule type" value="Genomic_DNA"/>
</dbReference>